<dbReference type="VEuPathDB" id="FungiDB:DEHA2F11550g"/>
<dbReference type="InterPro" id="IPR010828">
    <property type="entry name" value="Atf2/Sli1-like"/>
</dbReference>
<dbReference type="Pfam" id="PF07247">
    <property type="entry name" value="AATase"/>
    <property type="match status" value="1"/>
</dbReference>
<dbReference type="PANTHER" id="PTHR28037">
    <property type="entry name" value="ALCOHOL O-ACETYLTRANSFERASE 1-RELATED"/>
    <property type="match status" value="1"/>
</dbReference>
<dbReference type="GO" id="GO:0008080">
    <property type="term" value="F:N-acetyltransferase activity"/>
    <property type="evidence" value="ECO:0007669"/>
    <property type="project" value="TreeGrafter"/>
</dbReference>
<proteinExistence type="predicted"/>
<dbReference type="KEGG" id="dha:DEHA2F11550g"/>
<dbReference type="EMBL" id="CR382138">
    <property type="protein sequence ID" value="CAR66323.1"/>
    <property type="molecule type" value="Genomic_DNA"/>
</dbReference>
<keyword evidence="2" id="KW-1185">Reference proteome</keyword>
<evidence type="ECO:0000313" key="1">
    <source>
        <dbReference type="EMBL" id="CAR66323.1"/>
    </source>
</evidence>
<dbReference type="eggNOG" id="ENOG502RC91">
    <property type="taxonomic scope" value="Eukaryota"/>
</dbReference>
<dbReference type="HOGENOM" id="CLU_043167_0_0_1"/>
<dbReference type="RefSeq" id="XP_002770798.1">
    <property type="nucleotide sequence ID" value="XM_002770752.1"/>
</dbReference>
<reference evidence="1 2" key="1">
    <citation type="journal article" date="2004" name="Nature">
        <title>Genome evolution in yeasts.</title>
        <authorList>
            <consortium name="Genolevures"/>
            <person name="Dujon B."/>
            <person name="Sherman D."/>
            <person name="Fischer G."/>
            <person name="Durrens P."/>
            <person name="Casaregola S."/>
            <person name="Lafontaine I."/>
            <person name="de Montigny J."/>
            <person name="Marck C."/>
            <person name="Neuveglise C."/>
            <person name="Talla E."/>
            <person name="Goffard N."/>
            <person name="Frangeul L."/>
            <person name="Aigle M."/>
            <person name="Anthouard V."/>
            <person name="Babour A."/>
            <person name="Barbe V."/>
            <person name="Barnay S."/>
            <person name="Blanchin S."/>
            <person name="Beckerich J.M."/>
            <person name="Beyne E."/>
            <person name="Bleykasten C."/>
            <person name="Boisrame A."/>
            <person name="Boyer J."/>
            <person name="Cattolico L."/>
            <person name="Confanioleri F."/>
            <person name="de Daruvar A."/>
            <person name="Despons L."/>
            <person name="Fabre E."/>
            <person name="Fairhead C."/>
            <person name="Ferry-Dumazet H."/>
            <person name="Groppi A."/>
            <person name="Hantraye F."/>
            <person name="Hennequin C."/>
            <person name="Jauniaux N."/>
            <person name="Joyet P."/>
            <person name="Kachouri R."/>
            <person name="Kerrest A."/>
            <person name="Koszul R."/>
            <person name="Lemaire M."/>
            <person name="Lesur I."/>
            <person name="Ma L."/>
            <person name="Muller H."/>
            <person name="Nicaud J.M."/>
            <person name="Nikolski M."/>
            <person name="Oztas S."/>
            <person name="Ozier-Kalogeropoulos O."/>
            <person name="Pellenz S."/>
            <person name="Potier S."/>
            <person name="Richard G.F."/>
            <person name="Straub M.L."/>
            <person name="Suleau A."/>
            <person name="Swennene D."/>
            <person name="Tekaia F."/>
            <person name="Wesolowski-Louvel M."/>
            <person name="Westhof E."/>
            <person name="Wirth B."/>
            <person name="Zeniou-Meyer M."/>
            <person name="Zivanovic I."/>
            <person name="Bolotin-Fukuhara M."/>
            <person name="Thierry A."/>
            <person name="Bouchier C."/>
            <person name="Caudron B."/>
            <person name="Scarpelli C."/>
            <person name="Gaillardin C."/>
            <person name="Weissenbach J."/>
            <person name="Wincker P."/>
            <person name="Souciet J.L."/>
        </authorList>
    </citation>
    <scope>NUCLEOTIDE SEQUENCE [LARGE SCALE GENOMIC DNA]</scope>
    <source>
        <strain evidence="2">ATCC 36239 / CBS 767 / BCRC 21394 / JCM 1990 / NBRC 0083 / IGC 2968</strain>
    </source>
</reference>
<dbReference type="OMA" id="THRTAMT"/>
<organism evidence="1 2">
    <name type="scientific">Debaryomyces hansenii (strain ATCC 36239 / CBS 767 / BCRC 21394 / JCM 1990 / NBRC 0083 / IGC 2968)</name>
    <name type="common">Yeast</name>
    <name type="synonym">Torulaspora hansenii</name>
    <dbReference type="NCBI Taxonomy" id="284592"/>
    <lineage>
        <taxon>Eukaryota</taxon>
        <taxon>Fungi</taxon>
        <taxon>Dikarya</taxon>
        <taxon>Ascomycota</taxon>
        <taxon>Saccharomycotina</taxon>
        <taxon>Pichiomycetes</taxon>
        <taxon>Debaryomycetaceae</taxon>
        <taxon>Debaryomyces</taxon>
    </lineage>
</organism>
<sequence>MSSPTIITRPLSMSENFLRSRSSTGFYNNFQVTATYSHDLTADLTLLYRALRKTILDYHILICYIVKNKSIGRCVYTPISQARLKDLLIFRDSSYIDGNAINEKFMKEVNDVVFELHEDSPLFKLIIVGKHDLSVVFEHTIADGVVGNYFHEILLQNLAYVDDPLNTSDYEANYGLHEASVLDINENSVIFDYEKDKALIKNNLPPPIDDFLADPDLDYSDNDPLYFDKVVPEKFPKKWPGKFPATRHFKVSFKLINFTPSETKKILAACKREKVTLTSYIEVITVLSLQPIFGDDHYTTHKVALTLRRHYDPKIASDEYKSLLSDKSYKILGASANNGISENLPPVHEFSWDLASRINANLLKTTQNKKILNSLNPFKQMADGLDHNLQFFESQLGKPKNDALKISNLGLIKFPVYEISGKQPWTIRNMIFSQSLSPPASEFMLNVVSTSENGLNFVLSYDDRFNDAQFNNFDLKLRQNMLKYCDDSYRTRL</sequence>
<gene>
    <name evidence="1" type="ordered locus">DEHA2F11550g</name>
</gene>
<evidence type="ECO:0000313" key="2">
    <source>
        <dbReference type="Proteomes" id="UP000000599"/>
    </source>
</evidence>
<protein>
    <submittedName>
        <fullName evidence="1">DEHA2F11550p</fullName>
    </submittedName>
</protein>
<dbReference type="Proteomes" id="UP000000599">
    <property type="component" value="Chromosome F"/>
</dbReference>
<dbReference type="InParanoid" id="B5RUE5"/>
<dbReference type="PANTHER" id="PTHR28037:SF1">
    <property type="entry name" value="ALCOHOL O-ACETYLTRANSFERASE 1-RELATED"/>
    <property type="match status" value="1"/>
</dbReference>
<accession>B5RUE5</accession>
<name>B5RUE5_DEBHA</name>
<dbReference type="OrthoDB" id="2150604at2759"/>
<dbReference type="AlphaFoldDB" id="B5RUE5"/>
<dbReference type="STRING" id="284592.B5RUE5"/>
<dbReference type="GeneID" id="8998946"/>
<dbReference type="InterPro" id="IPR052058">
    <property type="entry name" value="Alcohol_O-acetyltransferase"/>
</dbReference>